<keyword evidence="3" id="KW-1185">Reference proteome</keyword>
<dbReference type="STRING" id="177199.A0A420YIP9"/>
<dbReference type="Proteomes" id="UP000275385">
    <property type="component" value="Unassembled WGS sequence"/>
</dbReference>
<evidence type="ECO:0000313" key="2">
    <source>
        <dbReference type="EMBL" id="RKU47762.1"/>
    </source>
</evidence>
<evidence type="ECO:0000313" key="3">
    <source>
        <dbReference type="Proteomes" id="UP000275385"/>
    </source>
</evidence>
<evidence type="ECO:0000256" key="1">
    <source>
        <dbReference type="SAM" id="MobiDB-lite"/>
    </source>
</evidence>
<evidence type="ECO:0008006" key="4">
    <source>
        <dbReference type="Google" id="ProtNLM"/>
    </source>
</evidence>
<comment type="caution">
    <text evidence="2">The sequence shown here is derived from an EMBL/GenBank/DDBJ whole genome shotgun (WGS) entry which is preliminary data.</text>
</comment>
<dbReference type="EMBL" id="QVQW01000007">
    <property type="protein sequence ID" value="RKU47762.1"/>
    <property type="molecule type" value="Genomic_DNA"/>
</dbReference>
<reference evidence="2 3" key="1">
    <citation type="submission" date="2018-08" db="EMBL/GenBank/DDBJ databases">
        <title>Draft genome of the lignicolous fungus Coniochaeta pulveracea.</title>
        <authorList>
            <person name="Borstlap C.J."/>
            <person name="De Witt R.N."/>
            <person name="Botha A."/>
            <person name="Volschenk H."/>
        </authorList>
    </citation>
    <scope>NUCLEOTIDE SEQUENCE [LARGE SCALE GENOMIC DNA]</scope>
    <source>
        <strain evidence="2 3">CAB683</strain>
    </source>
</reference>
<dbReference type="OrthoDB" id="5240120at2759"/>
<name>A0A420YIP9_9PEZI</name>
<gene>
    <name evidence="2" type="ORF">DL546_005371</name>
</gene>
<organism evidence="2 3">
    <name type="scientific">Coniochaeta pulveracea</name>
    <dbReference type="NCBI Taxonomy" id="177199"/>
    <lineage>
        <taxon>Eukaryota</taxon>
        <taxon>Fungi</taxon>
        <taxon>Dikarya</taxon>
        <taxon>Ascomycota</taxon>
        <taxon>Pezizomycotina</taxon>
        <taxon>Sordariomycetes</taxon>
        <taxon>Sordariomycetidae</taxon>
        <taxon>Coniochaetales</taxon>
        <taxon>Coniochaetaceae</taxon>
        <taxon>Coniochaeta</taxon>
    </lineage>
</organism>
<dbReference type="AlphaFoldDB" id="A0A420YIP9"/>
<sequence length="371" mass="41487">MDPASLLCTIITIGSAGIAAAQSAEKLYRAVEDARMFEDIIVRVATDFETFAQTIEMTKLSLTATTKKYPKLQMAEWFNTNGLAKNLESMSKDIKLEIKAFTARYRRAAKQGLLSFTKKVTWAFFHREDGQKLYPRMQLLNTFFMTVLSNLRHEVLLASPSRDSPEVKEELNDEISVGTFDKCRQRKTTSPSARAGDHRSTPSPSTPVSFIPPAASSFEDVREQKTYHALVGLQSETIQGHIAQANYWTGAASKSTRVTARRYGEELDENFISIRQAQALGLDIQGLDPEADGANKMVIVTTEGNNLVHKHAVGTVEVRWWTTHPPGFRVRMWVMEGGLPEGTEIALGKPFEKRRKHYQRQVSVTGSLSSV</sequence>
<feature type="region of interest" description="Disordered" evidence="1">
    <location>
        <begin position="183"/>
        <end position="215"/>
    </location>
</feature>
<protein>
    <recommendedName>
        <fullName evidence="4">Fungal N-terminal domain-containing protein</fullName>
    </recommendedName>
</protein>
<accession>A0A420YIP9</accession>
<proteinExistence type="predicted"/>